<organism evidence="2">
    <name type="scientific">Brassica campestris</name>
    <name type="common">Field mustard</name>
    <dbReference type="NCBI Taxonomy" id="3711"/>
    <lineage>
        <taxon>Eukaryota</taxon>
        <taxon>Viridiplantae</taxon>
        <taxon>Streptophyta</taxon>
        <taxon>Embryophyta</taxon>
        <taxon>Tracheophyta</taxon>
        <taxon>Spermatophyta</taxon>
        <taxon>Magnoliopsida</taxon>
        <taxon>eudicotyledons</taxon>
        <taxon>Gunneridae</taxon>
        <taxon>Pentapetalae</taxon>
        <taxon>rosids</taxon>
        <taxon>malvids</taxon>
        <taxon>Brassicales</taxon>
        <taxon>Brassicaceae</taxon>
        <taxon>Brassiceae</taxon>
        <taxon>Brassica</taxon>
    </lineage>
</organism>
<dbReference type="EMBL" id="LR031576">
    <property type="protein sequence ID" value="VDD15830.1"/>
    <property type="molecule type" value="Genomic_DNA"/>
</dbReference>
<proteinExistence type="predicted"/>
<dbReference type="AlphaFoldDB" id="A0A3P6CMN5"/>
<dbReference type="Gramene" id="A04p33110.2_BraZ1">
    <property type="protein sequence ID" value="A04p33110.2_BraZ1.CDS"/>
    <property type="gene ID" value="A04g33110.2_BraZ1"/>
</dbReference>
<gene>
    <name evidence="2" type="ORF">BRAA04T18647Z</name>
    <name evidence="1" type="ORF">BRAPAZ1V2_A04P33110.2</name>
</gene>
<dbReference type="Proteomes" id="UP000694005">
    <property type="component" value="Chromosome A04"/>
</dbReference>
<dbReference type="EMBL" id="LS974620">
    <property type="protein sequence ID" value="CAG7908410.1"/>
    <property type="molecule type" value="Genomic_DNA"/>
</dbReference>
<protein>
    <submittedName>
        <fullName evidence="1">Uncharacterized protein</fullName>
    </submittedName>
</protein>
<name>A0A3P6CMN5_BRACM</name>
<reference evidence="2" key="1">
    <citation type="submission" date="2018-11" db="EMBL/GenBank/DDBJ databases">
        <authorList>
            <consortium name="Genoscope - CEA"/>
            <person name="William W."/>
        </authorList>
    </citation>
    <scope>NUCLEOTIDE SEQUENCE</scope>
</reference>
<accession>A0A3P6CMN5</accession>
<evidence type="ECO:0000313" key="1">
    <source>
        <dbReference type="EMBL" id="CAG7908410.1"/>
    </source>
</evidence>
<sequence>MYDIRELQEVAPCGCNKRLRCSFLNCLYYDMDRSHWPS</sequence>
<evidence type="ECO:0000313" key="2">
    <source>
        <dbReference type="EMBL" id="VDD15830.1"/>
    </source>
</evidence>